<dbReference type="KEGG" id="pbf:CFX0092_A2635"/>
<dbReference type="OrthoDB" id="9804656at2"/>
<reference evidence="5" key="1">
    <citation type="submission" date="2016-01" db="EMBL/GenBank/DDBJ databases">
        <authorList>
            <person name="Mcilroy J.S."/>
            <person name="Karst M S."/>
            <person name="Albertsen M."/>
        </authorList>
    </citation>
    <scope>NUCLEOTIDE SEQUENCE</scope>
    <source>
        <strain evidence="5">Cfx-K</strain>
    </source>
</reference>
<keyword evidence="6" id="KW-1185">Reference proteome</keyword>
<dbReference type="InterPro" id="IPR003033">
    <property type="entry name" value="SCP2_sterol-bd_dom"/>
</dbReference>
<comment type="similarity">
    <text evidence="1">Belongs to the short-chain dehydrogenases/reductases (SDR) family.</text>
</comment>
<name>A0A170PHV2_9CHLR</name>
<evidence type="ECO:0000313" key="5">
    <source>
        <dbReference type="EMBL" id="CUS04513.2"/>
    </source>
</evidence>
<proteinExistence type="inferred from homology"/>
<dbReference type="Proteomes" id="UP000215027">
    <property type="component" value="Chromosome I"/>
</dbReference>
<gene>
    <name evidence="5" type="ORF">CFX0092_A2635</name>
</gene>
<dbReference type="EMBL" id="LN890655">
    <property type="protein sequence ID" value="CUS04513.2"/>
    <property type="molecule type" value="Genomic_DNA"/>
</dbReference>
<evidence type="ECO:0000256" key="2">
    <source>
        <dbReference type="ARBA" id="ARBA00022857"/>
    </source>
</evidence>
<dbReference type="RefSeq" id="WP_095043838.1">
    <property type="nucleotide sequence ID" value="NZ_LN890655.1"/>
</dbReference>
<evidence type="ECO:0000256" key="1">
    <source>
        <dbReference type="ARBA" id="ARBA00006484"/>
    </source>
</evidence>
<keyword evidence="3" id="KW-0560">Oxidoreductase</keyword>
<dbReference type="Pfam" id="PF02036">
    <property type="entry name" value="SCP2"/>
    <property type="match status" value="1"/>
</dbReference>
<sequence>MSVADIFNSMPGRFQADKAAGANMSILFDLSGDEGGQYYVNIADGQLAVTPGAPAAAPSATVKMTAEDFAGMSSGSLNPMMAFMTGKIKVDGDLNSVMKFQSLVGF</sequence>
<accession>A0A170PHV2</accession>
<dbReference type="PANTHER" id="PTHR42808:SF3">
    <property type="entry name" value="HYDROXYSTEROID DEHYDROGENASE-LIKE PROTEIN 2"/>
    <property type="match status" value="1"/>
</dbReference>
<dbReference type="InterPro" id="IPR036527">
    <property type="entry name" value="SCP2_sterol-bd_dom_sf"/>
</dbReference>
<evidence type="ECO:0000259" key="4">
    <source>
        <dbReference type="Pfam" id="PF02036"/>
    </source>
</evidence>
<protein>
    <submittedName>
        <fullName evidence="5">Sterol-binding protein</fullName>
    </submittedName>
</protein>
<evidence type="ECO:0000313" key="6">
    <source>
        <dbReference type="Proteomes" id="UP000215027"/>
    </source>
</evidence>
<evidence type="ECO:0000256" key="3">
    <source>
        <dbReference type="ARBA" id="ARBA00023002"/>
    </source>
</evidence>
<dbReference type="PANTHER" id="PTHR42808">
    <property type="entry name" value="HYDROXYSTEROID DEHYDROGENASE-LIKE PROTEIN 2"/>
    <property type="match status" value="1"/>
</dbReference>
<dbReference type="Gene3D" id="3.30.1050.10">
    <property type="entry name" value="SCP2 sterol-binding domain"/>
    <property type="match status" value="1"/>
</dbReference>
<dbReference type="SUPFAM" id="SSF55718">
    <property type="entry name" value="SCP-like"/>
    <property type="match status" value="1"/>
</dbReference>
<organism evidence="5 6">
    <name type="scientific">Candidatus Promineifilum breve</name>
    <dbReference type="NCBI Taxonomy" id="1806508"/>
    <lineage>
        <taxon>Bacteria</taxon>
        <taxon>Bacillati</taxon>
        <taxon>Chloroflexota</taxon>
        <taxon>Ardenticatenia</taxon>
        <taxon>Candidatus Promineifilales</taxon>
        <taxon>Candidatus Promineifilaceae</taxon>
        <taxon>Candidatus Promineifilum</taxon>
    </lineage>
</organism>
<dbReference type="AlphaFoldDB" id="A0A170PHV2"/>
<dbReference type="InterPro" id="IPR051935">
    <property type="entry name" value="HSDL2"/>
</dbReference>
<keyword evidence="2" id="KW-0521">NADP</keyword>
<dbReference type="GO" id="GO:0016491">
    <property type="term" value="F:oxidoreductase activity"/>
    <property type="evidence" value="ECO:0007669"/>
    <property type="project" value="UniProtKB-KW"/>
</dbReference>
<feature type="domain" description="SCP2" evidence="4">
    <location>
        <begin position="17"/>
        <end position="104"/>
    </location>
</feature>